<sequence>MRKVKIILPILILFAGILLYLQFGRDVEVISTTSTTSDQFYEQGMTVVANKLIIPDKVAFAENLLDRTRRNDFKEVLFSYDVLGYPDRIKIKVYPNRICMKLCRGSWNIEYENGEMRL</sequence>
<evidence type="ECO:0000313" key="2">
    <source>
        <dbReference type="Proteomes" id="UP000713880"/>
    </source>
</evidence>
<name>A0A938X3W3_9CLOT</name>
<reference evidence="1" key="2">
    <citation type="journal article" date="2021" name="Sci. Rep.">
        <title>The distribution of antibiotic resistance genes in chicken gut microbiota commensals.</title>
        <authorList>
            <person name="Juricova H."/>
            <person name="Matiasovicova J."/>
            <person name="Kubasova T."/>
            <person name="Cejkova D."/>
            <person name="Rychlik I."/>
        </authorList>
    </citation>
    <scope>NUCLEOTIDE SEQUENCE</scope>
    <source>
        <strain evidence="1">An420c</strain>
    </source>
</reference>
<evidence type="ECO:0000313" key="1">
    <source>
        <dbReference type="EMBL" id="MBM6827548.1"/>
    </source>
</evidence>
<keyword evidence="2" id="KW-1185">Reference proteome</keyword>
<organism evidence="1 2">
    <name type="scientific">Mordavella massiliensis</name>
    <dbReference type="NCBI Taxonomy" id="1871024"/>
    <lineage>
        <taxon>Bacteria</taxon>
        <taxon>Bacillati</taxon>
        <taxon>Bacillota</taxon>
        <taxon>Clostridia</taxon>
        <taxon>Eubacteriales</taxon>
        <taxon>Clostridiaceae</taxon>
        <taxon>Mordavella</taxon>
    </lineage>
</organism>
<dbReference type="EMBL" id="JACJLV010000041">
    <property type="protein sequence ID" value="MBM6827548.1"/>
    <property type="molecule type" value="Genomic_DNA"/>
</dbReference>
<protein>
    <submittedName>
        <fullName evidence="1">Uncharacterized protein</fullName>
    </submittedName>
</protein>
<gene>
    <name evidence="1" type="ORF">H6A13_10665</name>
</gene>
<dbReference type="RefSeq" id="WP_204909549.1">
    <property type="nucleotide sequence ID" value="NZ_JACJLV010000041.1"/>
</dbReference>
<dbReference type="Proteomes" id="UP000713880">
    <property type="component" value="Unassembled WGS sequence"/>
</dbReference>
<proteinExistence type="predicted"/>
<accession>A0A938X3W3</accession>
<reference evidence="1" key="1">
    <citation type="submission" date="2020-08" db="EMBL/GenBank/DDBJ databases">
        <authorList>
            <person name="Cejkova D."/>
            <person name="Kubasova T."/>
            <person name="Jahodarova E."/>
            <person name="Rychlik I."/>
        </authorList>
    </citation>
    <scope>NUCLEOTIDE SEQUENCE</scope>
    <source>
        <strain evidence="1">An420c</strain>
    </source>
</reference>
<comment type="caution">
    <text evidence="1">The sequence shown here is derived from an EMBL/GenBank/DDBJ whole genome shotgun (WGS) entry which is preliminary data.</text>
</comment>
<dbReference type="AlphaFoldDB" id="A0A938X3W3"/>